<name>A0A5J6V8U0_9MICO</name>
<feature type="domain" description="Glycosyltransferase 2-like" evidence="2">
    <location>
        <begin position="10"/>
        <end position="112"/>
    </location>
</feature>
<dbReference type="InterPro" id="IPR001173">
    <property type="entry name" value="Glyco_trans_2-like"/>
</dbReference>
<gene>
    <name evidence="3" type="ORF">FY030_14665</name>
</gene>
<dbReference type="GO" id="GO:0016740">
    <property type="term" value="F:transferase activity"/>
    <property type="evidence" value="ECO:0007669"/>
    <property type="project" value="UniProtKB-KW"/>
</dbReference>
<keyword evidence="3" id="KW-0808">Transferase</keyword>
<protein>
    <submittedName>
        <fullName evidence="3">Glycosyltransferase</fullName>
    </submittedName>
</protein>
<feature type="region of interest" description="Disordered" evidence="1">
    <location>
        <begin position="322"/>
        <end position="348"/>
    </location>
</feature>
<organism evidence="3 4">
    <name type="scientific">Ornithinimicrobium pratense</name>
    <dbReference type="NCBI Taxonomy" id="2593973"/>
    <lineage>
        <taxon>Bacteria</taxon>
        <taxon>Bacillati</taxon>
        <taxon>Actinomycetota</taxon>
        <taxon>Actinomycetes</taxon>
        <taxon>Micrococcales</taxon>
        <taxon>Ornithinimicrobiaceae</taxon>
        <taxon>Ornithinimicrobium</taxon>
    </lineage>
</organism>
<evidence type="ECO:0000313" key="3">
    <source>
        <dbReference type="EMBL" id="QFG69774.1"/>
    </source>
</evidence>
<dbReference type="KEGG" id="serw:FY030_14665"/>
<evidence type="ECO:0000313" key="4">
    <source>
        <dbReference type="Proteomes" id="UP000326546"/>
    </source>
</evidence>
<dbReference type="SUPFAM" id="SSF53448">
    <property type="entry name" value="Nucleotide-diphospho-sugar transferases"/>
    <property type="match status" value="1"/>
</dbReference>
<keyword evidence="4" id="KW-1185">Reference proteome</keyword>
<dbReference type="PANTHER" id="PTHR43685:SF11">
    <property type="entry name" value="GLYCOSYLTRANSFERASE TAGX-RELATED"/>
    <property type="match status" value="1"/>
</dbReference>
<evidence type="ECO:0000256" key="1">
    <source>
        <dbReference type="SAM" id="MobiDB-lite"/>
    </source>
</evidence>
<accession>A0A5J6V8U0</accession>
<evidence type="ECO:0000259" key="2">
    <source>
        <dbReference type="Pfam" id="PF00535"/>
    </source>
</evidence>
<dbReference type="InterPro" id="IPR029044">
    <property type="entry name" value="Nucleotide-diphossugar_trans"/>
</dbReference>
<reference evidence="3 4" key="1">
    <citation type="submission" date="2019-09" db="EMBL/GenBank/DDBJ databases">
        <title>Serinicoccus pratensis sp. nov., isolated from meadow soil.</title>
        <authorList>
            <person name="Zhang W."/>
        </authorList>
    </citation>
    <scope>NUCLEOTIDE SEQUENCE [LARGE SCALE GENOMIC DNA]</scope>
    <source>
        <strain evidence="3 4">W204</strain>
    </source>
</reference>
<dbReference type="Proteomes" id="UP000326546">
    <property type="component" value="Chromosome"/>
</dbReference>
<proteinExistence type="predicted"/>
<dbReference type="OrthoDB" id="3171021at2"/>
<sequence length="348" mass="38768">MTSPQRPMVSVVVPAYNAQDTIGACLSGLLTQTYPHVEIVVIDDGSTDQTAEICRAYGPLVRYQRQENAGSAAARNAAFSLVRGDLIAFCDADDMLLPAYLDRAVAAYQDAGGGRRIVMSDALQLTSTGLAHGRRLIGPHFPRRRQRLAILQKNFVPILSVFPRALLEDVPGFAEDLDLVEDWEFWIRAVLTGWEVIFQPEPHALYRLSPDAKSTDDRRHEAEDEIIRRVRDQYREELTPQEQEFVSLRLTTPPPRFLDLQAGEALRDGDDNHARTLYRQLATLSSEDPRVRARALLLGYVPGATRLGRWRQQMIDRQMGGRIQATPTPSGPETVPPGGDSTPEEGTS</sequence>
<dbReference type="AlphaFoldDB" id="A0A5J6V8U0"/>
<dbReference type="EMBL" id="CP044427">
    <property type="protein sequence ID" value="QFG69774.1"/>
    <property type="molecule type" value="Genomic_DNA"/>
</dbReference>
<dbReference type="PANTHER" id="PTHR43685">
    <property type="entry name" value="GLYCOSYLTRANSFERASE"/>
    <property type="match status" value="1"/>
</dbReference>
<dbReference type="Gene3D" id="3.90.550.10">
    <property type="entry name" value="Spore Coat Polysaccharide Biosynthesis Protein SpsA, Chain A"/>
    <property type="match status" value="1"/>
</dbReference>
<dbReference type="RefSeq" id="WP_158062268.1">
    <property type="nucleotide sequence ID" value="NZ_CP044427.1"/>
</dbReference>
<dbReference type="Pfam" id="PF00535">
    <property type="entry name" value="Glycos_transf_2"/>
    <property type="match status" value="1"/>
</dbReference>
<dbReference type="InterPro" id="IPR050834">
    <property type="entry name" value="Glycosyltransf_2"/>
</dbReference>